<organism evidence="6 7">
    <name type="scientific">Fasciola hepatica</name>
    <name type="common">Liver fluke</name>
    <dbReference type="NCBI Taxonomy" id="6192"/>
    <lineage>
        <taxon>Eukaryota</taxon>
        <taxon>Metazoa</taxon>
        <taxon>Spiralia</taxon>
        <taxon>Lophotrochozoa</taxon>
        <taxon>Platyhelminthes</taxon>
        <taxon>Trematoda</taxon>
        <taxon>Digenea</taxon>
        <taxon>Plagiorchiida</taxon>
        <taxon>Echinostomata</taxon>
        <taxon>Echinostomatoidea</taxon>
        <taxon>Fasciolidae</taxon>
        <taxon>Fasciola</taxon>
    </lineage>
</organism>
<feature type="domain" description="G8" evidence="5">
    <location>
        <begin position="2663"/>
        <end position="2794"/>
    </location>
</feature>
<sequence>MGKSAAVTEDLPVHGGSDLPESLRVHFEMAFVAPKDSVYQFLVSGTNRSSLQGTRFRSFETEELMHGAETDLIEMHKDEVFQLHFQPDPKSESMLCVRVFNTAISSEQLPSSLPTIQRIRVRTARTSEIQEIDNTFLSNSKFDGIREKQKFLMDESIVTFKMCLYGACTSAINLQSTDDRALKSAIDQVLFSKGTDVELSKTEEGRYQMIVTFPLEFGDVDYLDIWYEQVNAMVEWEELTKGVTPLSDHLRPTYAGTPSIWTYKVDADPDMSEVLKAYHVLGTSICPDRLVHPNMSKTPVVYDFETPVDSTYSSTYAFCGSYSLKSPREISFDKVVQLKKYPHLCYAYRGELSGYMNVQYIEQNADGNETRKHHEFRAFDETHDKNRWRYTCNNLWEILTTADGIGGNVYAVLAFKLVPNQMLWKELAEFYVDTVSLSVQPTETDPDDVTLWPRSPFNNFMGLTVVRVDQWKLQIRIDSFGCEGNYGWFGIAGVSNTQGVDPDRSTEFRDNLWPESSKQTVVRIGKGSGKPLSGTVQLSFKGILFPPLSVDQESQKSAERILSMHPSLGTVHVVTRSGCSQMVYDIHFSLPGRQPLIEVVDQSGLNDENARVDVELVQDGHLLLCPIPGDMLFTVEPEPQVRVYVNEIPAKCVGTCAHNFDSSMTPRPIRSTVQYAGRKVMLAVQAYALDHEKPEYNQIIATHEGMIYNASIVSDSWAHFLDIPAEQIPAGVVKFQLYVMSKGYSETDFEVDFGELFAKTFSFDRNEGGLAGGTLLTIDGARFSKTAQVMLGDKECDVISVVYDEIQCLTPRGTTEGPVSIIIKQNGLTLHSQSSFHYKLDLTPSLFNVVPSDSLPVEGDVQLHIFGSGFNEETKVLIGHVELDEAELIDEGQLVITAPPVDAPGVYPLEISAESEGYGELALKISYVYEVTTQSAFAGSWLGGRQILFTGRNLAKTTHVMFKPVMNNDPECIKRLPLNCTFVESNTTHITCTTPSLSREHFVKNVGVDRVRGPGYRWEPSTLDVVEGDRVTWTWNMPTGQRIKLGIYEVNRLDHLLEVNNQTESPVSENGEYTRVFSNTGLYYYISSFEFPIFGLVRVRPIPDCLAHIVIMQNTVQATGAVNNSILQATENLHDVDHTCAGSRPCLFTQLKTDGKFDGQALFAFRQCMTPKFRQPKVQNDTLYIRFTFPMERVQLCSDQWRVTVDGFICIPEGSFSTDATQFTCQIPSMDLLKTNQTDTHLFTPRMNHPKLGYALFTGPSSIAASEHTLNLQISNRDSRLQQGSLYGGGLLHIFGSGFDSKRPDVHRIRLGHRFECIVQTVRHNKLVCRVQKIDKQQLDDSDTILLIYVLEMKNVNSSTWDTISCPGSSTQCVYSLNKYATPYLISVQPTMVTEAVLLRLTGENLLQADENVQQIEIMVGPIHCLAQAYNKAAKQLTCQLAARIPYGKNPISYLVNPRGYGFVPPNLHVTANIQLDRISPDSANQKQRTAVIKLTGNGLDLSGLTVRIGPFGCIPIDEVFSNPIEISCMLIMSNKPQLRQRTPVDLALYTTGPDPLLTVTNAFTFISDSGDPDAAGDIVCPIGPDFFPCRLTTHLGTGLQLPPETVSGLTMATGAFVRTELLTVTSIDPQIGSIHGGQTITIDGSGFPVHETTVLVCDQKCTNLRGTSSSMFCLTPAADMKSTNYSLEMTCDIKITVGKHNAVVKQAYTYLVNMTPVIHGISPQSGTTRGSTRLRLFGEMLWSEPFGRVHLGSEICVVTFQNDTNIECITRANWPGRTVNISVLTFPVGRAKCDLTFQFIDRWSSESTWSPGLIPVQGDMVIIRESDVIVLDVNTPDLSMLLIDGGTLQFDPTKDLELRAKYILITNKGVLEIGTSEEPFTRKATIVLLGHARDKELPLYGSKVIAVRNGRLSIHGTHHPIMWARLAQTAMSGARKLKLDKSVSWPKGEMIIISSSTTGLEDEQHVITAFEANNTVLVLEKPLQYQKTVQSYQTVHGTEVLVGPEVGLFSSNVHIYGDVAKFEAEEQSVCATTFDWKNQYHAVCSAKLFEVPVRQHFGGHIFVGGAQSTQSSPLVQMENVLLSSLGQAGRPGSHSIYFHMSGKMPGSYVRNCIIRLSQNRGVVLRHVQELVLENNIFHGIKGSAIMLVDGAETGNVLRNNLVIRVRLSRFLDPADLEPAAFWISNPDNKVEGNVAAGGIHTAFRYELPERSSGLLANTHLCPQSGPAGRFENNVAHGYQAYALLIQPAYWPTKDGQCHSNEWSRAVFNGLIGWNNQFGVHCQNCGPVEFSNMIITSMHNHTMHTEVTPDTRTANNLMPTYFNLVLIADRYQTNSKVEECKTDGIILPSASGLQIKQVTFQGFNGSACAAIRGPNRNVSTCMPTCGGHEIEMENITWIDTSNRVRFDHPFEFFIRDLDGSVAAGIPNVTIIPGALIVPYSEQWPRDQCGPFSGVGDADLGPSFSQGKLPGVRCDPEVMLIRLSLYNVGAQIHPKEELRVSLFDKLNSSFTNSTTISGNDNKWVIFLVSGNRYILDWMHGLRKLYNLNYEADISGFRGSANVTIRHVNIPAKPNYFRISVNGAFISFDDQLRDPKSQVSGWASYNESDKFVEYFFNFNESDGEVLKINFEMRYDFSPVVDFSGIHLEEEEITGKPTVFLWSERETWTQDVITIPRNGSTFTVGKQVHLKMDTNVTVSLSTILVQGILEFESGSEGNERAYYLQFQRMLIDGGTLIAGHSVSDPLSYASLVFHLRSQSNDTVQPSRNNSASNVMDVLGQIQLHATRRHPSWVRLAETAPLHATELHLIEAVQDWQLGDLVVVAATGKHYRQTENAIIRAISSDRRTITIDRELNYQHVAYNKTFGTELFQTGAEVAVIHSNIVIRSDFSTTDPGSSGYLTLHNSWRKSNRIFGHQFSGVLFDGLGGGENQNAAVQFYRLQSTHNGTSYMVGCMFRNSGKAALIVNKTNDLLLKDNVFYDSHGPGMILTGTGHKAINNLFITTNCSSSVPVTELEDEQAVVDITEADQIMWKDNTIAGASCVGLKTRGSPCVSYLPETERDTVIHTCPLGVLNTQSRRFCAQLHYLKIYSTSHVAVFWSRASAIGAHHIQLVDNEIGFYPVLEQVRRAAFFQRANTLLIRESLVVGRSGLQPCDGDGEQLLVRSLPKPVKSVGHVGAVISQFIYPFNSQISDEPWEVNGAFWEKITFVNFGHWCATDKDVVLRSDMSYRNSIQNALFRQTKVINVPDQNMLLYQQPSRPENILYCGELECDSSKQVFILDTDGGLFGKPTVALPRYAFTQDALRYIKMNFPLRRRLTARGIDLIPTAIWPYHGVARDRACIREGRRHVSLCSIQPEHRLLLIQPLDVNKVKAERLGPAVFTTEHNSEGFIDLINGRISCKDAECKMSREVFPLIVTNASISSVYFTRQNPDALHLRLSEAEDTYKMHLQIDYRQGARLDVYVQKNYRLPQNGVMDEMGQVLMNTSMSLAEAMSDLTIHPIGTNFYEPEKQLLHVIVGGSRGIVIKATSYLKLTLNVDASILLNEFYAGNLRVRLAKYLGLQESQVIVSQPAAEALEKRLSRVARAAARTIPLEIMIEQPPQSDLDLSIKNPIDFTSIQAHLEKSVKQNILNEVLDVAVESANVEAFVTDSDREQATNRDNSTHVRVSQHDFVTWHLSVEPTMSKVYENVPFTLRIGIMDQNNKWVSQSYWKADVYTDEHINTWRGSANDKSNETVKLMDYVATETGNWTIRVQASSPLWPDDLTLKRILTIQPNQSGVDGRRITSNRPLIYKTKQQFIENTADSRRPLIVILFSVQFLLHFTLN</sequence>
<dbReference type="InterPro" id="IPR011050">
    <property type="entry name" value="Pectin_lyase_fold/virulence"/>
</dbReference>
<dbReference type="EMBL" id="JXXN02000575">
    <property type="protein sequence ID" value="THD26952.1"/>
    <property type="molecule type" value="Genomic_DNA"/>
</dbReference>
<dbReference type="InterPro" id="IPR019316">
    <property type="entry name" value="G8_domain"/>
</dbReference>
<dbReference type="SUPFAM" id="SSF81296">
    <property type="entry name" value="E set domains"/>
    <property type="match status" value="5"/>
</dbReference>
<dbReference type="PANTHER" id="PTHR46769">
    <property type="entry name" value="POLYCYSTIC KIDNEY AND HEPATIC DISEASE 1 (AUTOSOMAL RECESSIVE)-LIKE 1"/>
    <property type="match status" value="1"/>
</dbReference>
<dbReference type="GO" id="GO:0005886">
    <property type="term" value="C:plasma membrane"/>
    <property type="evidence" value="ECO:0007669"/>
    <property type="project" value="UniProtKB-SubCell"/>
</dbReference>
<dbReference type="Pfam" id="PF01833">
    <property type="entry name" value="TIG"/>
    <property type="match status" value="3"/>
</dbReference>
<comment type="caution">
    <text evidence="6">The sequence shown here is derived from an EMBL/GenBank/DDBJ whole genome shotgun (WGS) entry which is preliminary data.</text>
</comment>
<keyword evidence="3" id="KW-0732">Signal</keyword>
<dbReference type="InterPro" id="IPR052387">
    <property type="entry name" value="Fibrocystin"/>
</dbReference>
<dbReference type="InterPro" id="IPR013783">
    <property type="entry name" value="Ig-like_fold"/>
</dbReference>
<dbReference type="InterPro" id="IPR012334">
    <property type="entry name" value="Pectin_lyas_fold"/>
</dbReference>
<keyword evidence="2" id="KW-1003">Cell membrane</keyword>
<proteinExistence type="predicted"/>
<dbReference type="Gene3D" id="2.60.40.10">
    <property type="entry name" value="Immunoglobulins"/>
    <property type="match status" value="4"/>
</dbReference>
<dbReference type="CDD" id="cd00603">
    <property type="entry name" value="IPT_PCSR"/>
    <property type="match status" value="3"/>
</dbReference>
<gene>
    <name evidence="6" type="ORF">D915_002085</name>
</gene>
<dbReference type="SMART" id="SM00429">
    <property type="entry name" value="IPT"/>
    <property type="match status" value="3"/>
</dbReference>
<dbReference type="InterPro" id="IPR002909">
    <property type="entry name" value="IPT_dom"/>
</dbReference>
<accession>A0A4E0S1X2</accession>
<evidence type="ECO:0000256" key="1">
    <source>
        <dbReference type="ARBA" id="ARBA00004236"/>
    </source>
</evidence>
<keyword evidence="2" id="KW-0472">Membrane</keyword>
<evidence type="ECO:0000256" key="3">
    <source>
        <dbReference type="ARBA" id="ARBA00022729"/>
    </source>
</evidence>
<dbReference type="SUPFAM" id="SSF51126">
    <property type="entry name" value="Pectin lyase-like"/>
    <property type="match status" value="2"/>
</dbReference>
<evidence type="ECO:0000256" key="4">
    <source>
        <dbReference type="ARBA" id="ARBA00023180"/>
    </source>
</evidence>
<dbReference type="InterPro" id="IPR014756">
    <property type="entry name" value="Ig_E-set"/>
</dbReference>
<dbReference type="InterPro" id="IPR055401">
    <property type="entry name" value="CEMIP_beta-hel_dom"/>
</dbReference>
<keyword evidence="7" id="KW-1185">Reference proteome</keyword>
<dbReference type="Gene3D" id="2.160.20.10">
    <property type="entry name" value="Single-stranded right-handed beta-helix, Pectin lyase-like"/>
    <property type="match status" value="2"/>
</dbReference>
<evidence type="ECO:0000313" key="7">
    <source>
        <dbReference type="Proteomes" id="UP000230066"/>
    </source>
</evidence>
<name>A0A4E0S1X2_FASHE</name>
<dbReference type="SMART" id="SM01225">
    <property type="entry name" value="G8"/>
    <property type="match status" value="2"/>
</dbReference>
<evidence type="ECO:0000259" key="5">
    <source>
        <dbReference type="PROSITE" id="PS51484"/>
    </source>
</evidence>
<dbReference type="PANTHER" id="PTHR46769:SF2">
    <property type="entry name" value="FIBROCYSTIN-L ISOFORM 2 PRECURSOR-RELATED"/>
    <property type="match status" value="1"/>
</dbReference>
<dbReference type="SUPFAM" id="SSF49503">
    <property type="entry name" value="Cupredoxins"/>
    <property type="match status" value="1"/>
</dbReference>
<evidence type="ECO:0000256" key="2">
    <source>
        <dbReference type="ARBA" id="ARBA00022475"/>
    </source>
</evidence>
<evidence type="ECO:0000313" key="6">
    <source>
        <dbReference type="EMBL" id="THD26952.1"/>
    </source>
</evidence>
<feature type="domain" description="G8" evidence="5">
    <location>
        <begin position="1808"/>
        <end position="1929"/>
    </location>
</feature>
<dbReference type="Proteomes" id="UP000230066">
    <property type="component" value="Unassembled WGS sequence"/>
</dbReference>
<dbReference type="PROSITE" id="PS51484">
    <property type="entry name" value="G8"/>
    <property type="match status" value="2"/>
</dbReference>
<dbReference type="InterPro" id="IPR008972">
    <property type="entry name" value="Cupredoxin"/>
</dbReference>
<dbReference type="Pfam" id="PF10162">
    <property type="entry name" value="G8"/>
    <property type="match status" value="2"/>
</dbReference>
<comment type="subcellular location">
    <subcellularLocation>
        <location evidence="1">Cell membrane</location>
    </subcellularLocation>
</comment>
<reference evidence="6" key="1">
    <citation type="submission" date="2019-03" db="EMBL/GenBank/DDBJ databases">
        <title>Improved annotation for the trematode Fasciola hepatica.</title>
        <authorList>
            <person name="Choi Y.-J."/>
            <person name="Martin J."/>
            <person name="Mitreva M."/>
        </authorList>
    </citation>
    <scope>NUCLEOTIDE SEQUENCE [LARGE SCALE GENOMIC DNA]</scope>
</reference>
<dbReference type="Pfam" id="PF24606">
    <property type="entry name" value="CEMIP_beta-hel"/>
    <property type="match status" value="1"/>
</dbReference>
<keyword evidence="4" id="KW-0325">Glycoprotein</keyword>
<protein>
    <recommendedName>
        <fullName evidence="5">G8 domain-containing protein</fullName>
    </recommendedName>
</protein>